<dbReference type="GO" id="GO:0000976">
    <property type="term" value="F:transcription cis-regulatory region binding"/>
    <property type="evidence" value="ECO:0007669"/>
    <property type="project" value="TreeGrafter"/>
</dbReference>
<dbReference type="SUPFAM" id="SSF52172">
    <property type="entry name" value="CheY-like"/>
    <property type="match status" value="1"/>
</dbReference>
<dbReference type="InterPro" id="IPR011006">
    <property type="entry name" value="CheY-like_superfamily"/>
</dbReference>
<dbReference type="AlphaFoldDB" id="A0A1I2KXF8"/>
<evidence type="ECO:0000256" key="4">
    <source>
        <dbReference type="ARBA" id="ARBA00023125"/>
    </source>
</evidence>
<gene>
    <name evidence="10" type="ORF">SAMN05421541_118104</name>
</gene>
<dbReference type="PROSITE" id="PS51755">
    <property type="entry name" value="OMPR_PHOB"/>
    <property type="match status" value="1"/>
</dbReference>
<evidence type="ECO:0000313" key="10">
    <source>
        <dbReference type="EMBL" id="SFF69857.1"/>
    </source>
</evidence>
<evidence type="ECO:0000256" key="3">
    <source>
        <dbReference type="ARBA" id="ARBA00023015"/>
    </source>
</evidence>
<feature type="DNA-binding region" description="OmpR/PhoB-type" evidence="7">
    <location>
        <begin position="128"/>
        <end position="226"/>
    </location>
</feature>
<evidence type="ECO:0000256" key="5">
    <source>
        <dbReference type="ARBA" id="ARBA00023163"/>
    </source>
</evidence>
<feature type="domain" description="Response regulatory" evidence="8">
    <location>
        <begin position="6"/>
        <end position="120"/>
    </location>
</feature>
<feature type="modified residue" description="4-aspartylphosphate" evidence="6">
    <location>
        <position position="55"/>
    </location>
</feature>
<keyword evidence="11" id="KW-1185">Reference proteome</keyword>
<dbReference type="SMART" id="SM00448">
    <property type="entry name" value="REC"/>
    <property type="match status" value="1"/>
</dbReference>
<evidence type="ECO:0000256" key="2">
    <source>
        <dbReference type="ARBA" id="ARBA00023012"/>
    </source>
</evidence>
<keyword evidence="4 7" id="KW-0238">DNA-binding</keyword>
<dbReference type="GO" id="GO:0032993">
    <property type="term" value="C:protein-DNA complex"/>
    <property type="evidence" value="ECO:0007669"/>
    <property type="project" value="TreeGrafter"/>
</dbReference>
<dbReference type="GO" id="GO:0006355">
    <property type="term" value="P:regulation of DNA-templated transcription"/>
    <property type="evidence" value="ECO:0007669"/>
    <property type="project" value="InterPro"/>
</dbReference>
<keyword evidence="5" id="KW-0804">Transcription</keyword>
<accession>A0A1I2KXF8</accession>
<dbReference type="PANTHER" id="PTHR48111:SF36">
    <property type="entry name" value="TRANSCRIPTIONAL REGULATORY PROTEIN CUTR"/>
    <property type="match status" value="1"/>
</dbReference>
<dbReference type="CDD" id="cd00383">
    <property type="entry name" value="trans_reg_C"/>
    <property type="match status" value="1"/>
</dbReference>
<reference evidence="10 11" key="1">
    <citation type="submission" date="2016-10" db="EMBL/GenBank/DDBJ databases">
        <authorList>
            <person name="de Groot N.N."/>
        </authorList>
    </citation>
    <scope>NUCLEOTIDE SEQUENCE [LARGE SCALE GENOMIC DNA]</scope>
    <source>
        <strain evidence="10 11">DSM 43019</strain>
    </source>
</reference>
<feature type="domain" description="OmpR/PhoB-type" evidence="9">
    <location>
        <begin position="128"/>
        <end position="226"/>
    </location>
</feature>
<dbReference type="EMBL" id="FONV01000018">
    <property type="protein sequence ID" value="SFF69857.1"/>
    <property type="molecule type" value="Genomic_DNA"/>
</dbReference>
<evidence type="ECO:0000256" key="1">
    <source>
        <dbReference type="ARBA" id="ARBA00022553"/>
    </source>
</evidence>
<evidence type="ECO:0000256" key="7">
    <source>
        <dbReference type="PROSITE-ProRule" id="PRU01091"/>
    </source>
</evidence>
<dbReference type="SMART" id="SM00862">
    <property type="entry name" value="Trans_reg_C"/>
    <property type="match status" value="1"/>
</dbReference>
<evidence type="ECO:0000259" key="9">
    <source>
        <dbReference type="PROSITE" id="PS51755"/>
    </source>
</evidence>
<dbReference type="PROSITE" id="PS50110">
    <property type="entry name" value="RESPONSE_REGULATORY"/>
    <property type="match status" value="1"/>
</dbReference>
<keyword evidence="3" id="KW-0805">Transcription regulation</keyword>
<dbReference type="FunFam" id="1.10.10.10:FF:000005">
    <property type="entry name" value="Two-component system response regulator"/>
    <property type="match status" value="1"/>
</dbReference>
<evidence type="ECO:0000259" key="8">
    <source>
        <dbReference type="PROSITE" id="PS50110"/>
    </source>
</evidence>
<protein>
    <submittedName>
        <fullName evidence="10">DNA-binding response regulator, OmpR family, contains REC and winged-helix (WHTH) domain</fullName>
    </submittedName>
</protein>
<dbReference type="InterPro" id="IPR036388">
    <property type="entry name" value="WH-like_DNA-bd_sf"/>
</dbReference>
<dbReference type="InterPro" id="IPR001789">
    <property type="entry name" value="Sig_transdc_resp-reg_receiver"/>
</dbReference>
<name>A0A1I2KXF8_9ACTN</name>
<dbReference type="PANTHER" id="PTHR48111">
    <property type="entry name" value="REGULATOR OF RPOS"/>
    <property type="match status" value="1"/>
</dbReference>
<dbReference type="FunFam" id="3.40.50.2300:FF:000001">
    <property type="entry name" value="DNA-binding response regulator PhoB"/>
    <property type="match status" value="1"/>
</dbReference>
<organism evidence="10 11">
    <name type="scientific">Actinoplanes philippinensis</name>
    <dbReference type="NCBI Taxonomy" id="35752"/>
    <lineage>
        <taxon>Bacteria</taxon>
        <taxon>Bacillati</taxon>
        <taxon>Actinomycetota</taxon>
        <taxon>Actinomycetes</taxon>
        <taxon>Micromonosporales</taxon>
        <taxon>Micromonosporaceae</taxon>
        <taxon>Actinoplanes</taxon>
    </lineage>
</organism>
<dbReference type="Proteomes" id="UP000199645">
    <property type="component" value="Unassembled WGS sequence"/>
</dbReference>
<dbReference type="Pfam" id="PF00072">
    <property type="entry name" value="Response_reg"/>
    <property type="match status" value="1"/>
</dbReference>
<dbReference type="STRING" id="35752.SAMN05421541_118104"/>
<dbReference type="Gene3D" id="6.10.250.690">
    <property type="match status" value="1"/>
</dbReference>
<evidence type="ECO:0000256" key="6">
    <source>
        <dbReference type="PROSITE-ProRule" id="PRU00169"/>
    </source>
</evidence>
<dbReference type="InterPro" id="IPR039420">
    <property type="entry name" value="WalR-like"/>
</dbReference>
<dbReference type="CDD" id="cd19935">
    <property type="entry name" value="REC_OmpR_CusR-like"/>
    <property type="match status" value="1"/>
</dbReference>
<proteinExistence type="predicted"/>
<keyword evidence="2" id="KW-0902">Two-component regulatory system</keyword>
<keyword evidence="1 6" id="KW-0597">Phosphoprotein</keyword>
<evidence type="ECO:0000313" key="11">
    <source>
        <dbReference type="Proteomes" id="UP000199645"/>
    </source>
</evidence>
<dbReference type="GO" id="GO:0000156">
    <property type="term" value="F:phosphorelay response regulator activity"/>
    <property type="evidence" value="ECO:0007669"/>
    <property type="project" value="TreeGrafter"/>
</dbReference>
<dbReference type="GO" id="GO:0005829">
    <property type="term" value="C:cytosol"/>
    <property type="evidence" value="ECO:0007669"/>
    <property type="project" value="TreeGrafter"/>
</dbReference>
<dbReference type="Gene3D" id="1.10.10.10">
    <property type="entry name" value="Winged helix-like DNA-binding domain superfamily/Winged helix DNA-binding domain"/>
    <property type="match status" value="1"/>
</dbReference>
<dbReference type="InterPro" id="IPR001867">
    <property type="entry name" value="OmpR/PhoB-type_DNA-bd"/>
</dbReference>
<dbReference type="Gene3D" id="3.40.50.2300">
    <property type="match status" value="1"/>
</dbReference>
<dbReference type="Pfam" id="PF00486">
    <property type="entry name" value="Trans_reg_C"/>
    <property type="match status" value="1"/>
</dbReference>
<sequence>MMAGMRVLVVEDEKRLAWSLRVGLEAEGFAVDVATDGVDGLWLARENDYDVIVLDLMLPKLNGYQVCAALRAEEDWTPIVMLTAKDGEWDQVEGLDTGADDYLTKPFSYPVLVARLRAVARRGARERPVQLTAGDLRIDPAARRVWRAETEIDLTAREFALLAFMARNTGDVVSKQRILEAVWDADFDGDPNIVEVYVRHLRNKIDRPFGREAIQTIRGAGYRLGGDGG</sequence>